<gene>
    <name evidence="6" type="ORF">SAMN03080594_103451</name>
</gene>
<feature type="domain" description="Sulfatase N-terminal" evidence="5">
    <location>
        <begin position="47"/>
        <end position="409"/>
    </location>
</feature>
<dbReference type="InterPro" id="IPR017850">
    <property type="entry name" value="Alkaline_phosphatase_core_sf"/>
</dbReference>
<name>A0A1M5AZ09_9FLAO</name>
<evidence type="ECO:0000256" key="3">
    <source>
        <dbReference type="ARBA" id="ARBA00022801"/>
    </source>
</evidence>
<dbReference type="PROSITE" id="PS51257">
    <property type="entry name" value="PROKAR_LIPOPROTEIN"/>
    <property type="match status" value="1"/>
</dbReference>
<dbReference type="InterPro" id="IPR000917">
    <property type="entry name" value="Sulfatase_N"/>
</dbReference>
<dbReference type="Pfam" id="PF00884">
    <property type="entry name" value="Sulfatase"/>
    <property type="match status" value="1"/>
</dbReference>
<keyword evidence="4" id="KW-0106">Calcium</keyword>
<dbReference type="CDD" id="cd16143">
    <property type="entry name" value="ARS_like"/>
    <property type="match status" value="1"/>
</dbReference>
<evidence type="ECO:0000313" key="6">
    <source>
        <dbReference type="EMBL" id="SHF35449.1"/>
    </source>
</evidence>
<dbReference type="PROSITE" id="PS00149">
    <property type="entry name" value="SULFATASE_2"/>
    <property type="match status" value="1"/>
</dbReference>
<proteinExistence type="inferred from homology"/>
<keyword evidence="3" id="KW-0378">Hydrolase</keyword>
<evidence type="ECO:0000259" key="5">
    <source>
        <dbReference type="Pfam" id="PF00884"/>
    </source>
</evidence>
<dbReference type="InterPro" id="IPR024607">
    <property type="entry name" value="Sulfatase_CS"/>
</dbReference>
<dbReference type="EMBL" id="FQUX01000003">
    <property type="protein sequence ID" value="SHF35449.1"/>
    <property type="molecule type" value="Genomic_DNA"/>
</dbReference>
<evidence type="ECO:0000313" key="7">
    <source>
        <dbReference type="Proteomes" id="UP000184406"/>
    </source>
</evidence>
<sequence>MTLVNRKHIFLRPWPVFIACLSMVIVSCGSNASKKSLEEENTEDNRPNIVYILADDMGYGDLSSLNPNSGIQTPFMDKIVDEGIHFTDAHSNSAVCTPTRYGILTGRYAWRSRLKEGVLWGYDPPLIESDRTTVASFLQDNGYNTACIGKWHLGLGWKAKNLDKPIAKYEWDKVFEEGADSNVDFSKKVSGPNTLGFNYSYIIPASLDMTPYLYLENEKATELPTAYTKGKSQAKDGRGVFWRPGEVAPNFDFNNVMDHLTLKATNYIAEQKKAKAPFFLYFPLTAPHTPWLPTEEVNGISNVGRYGDFVTLVDKAVGAILHALEESGKAENTLIIVTSDNGSNWTEEDKAQYEHRANYIYRGQKADIYEGGHRIPFIARWPGKIKPSSVSDQVLCTTDLLATLSGIVGEDLPKGAGEDSYNMLPAFTGKAQEPIRNFTVHHSLNGFFAIRKGDWKLTTSLGSGGFTKPDEILAEDGKPNATLYNLREDPKETNNVYGEHPDVVAELLSLLDDAKK</sequence>
<dbReference type="PROSITE" id="PS00523">
    <property type="entry name" value="SULFATASE_1"/>
    <property type="match status" value="1"/>
</dbReference>
<dbReference type="SUPFAM" id="SSF53649">
    <property type="entry name" value="Alkaline phosphatase-like"/>
    <property type="match status" value="1"/>
</dbReference>
<dbReference type="Proteomes" id="UP000184406">
    <property type="component" value="Unassembled WGS sequence"/>
</dbReference>
<dbReference type="AlphaFoldDB" id="A0A1M5AZ09"/>
<dbReference type="GO" id="GO:0004065">
    <property type="term" value="F:arylsulfatase activity"/>
    <property type="evidence" value="ECO:0007669"/>
    <property type="project" value="TreeGrafter"/>
</dbReference>
<accession>A0A1M5AZ09</accession>
<organism evidence="6 7">
    <name type="scientific">Arenibacter palladensis</name>
    <dbReference type="NCBI Taxonomy" id="237373"/>
    <lineage>
        <taxon>Bacteria</taxon>
        <taxon>Pseudomonadati</taxon>
        <taxon>Bacteroidota</taxon>
        <taxon>Flavobacteriia</taxon>
        <taxon>Flavobacteriales</taxon>
        <taxon>Flavobacteriaceae</taxon>
        <taxon>Arenibacter</taxon>
    </lineage>
</organism>
<dbReference type="PANTHER" id="PTHR42693:SF53">
    <property type="entry name" value="ENDO-4-O-SULFATASE"/>
    <property type="match status" value="1"/>
</dbReference>
<protein>
    <submittedName>
        <fullName evidence="6">Arylsulfatase A</fullName>
    </submittedName>
</protein>
<evidence type="ECO:0000256" key="4">
    <source>
        <dbReference type="ARBA" id="ARBA00022837"/>
    </source>
</evidence>
<comment type="similarity">
    <text evidence="1">Belongs to the sulfatase family.</text>
</comment>
<reference evidence="7" key="1">
    <citation type="submission" date="2016-11" db="EMBL/GenBank/DDBJ databases">
        <authorList>
            <person name="Varghese N."/>
            <person name="Submissions S."/>
        </authorList>
    </citation>
    <scope>NUCLEOTIDE SEQUENCE [LARGE SCALE GENOMIC DNA]</scope>
    <source>
        <strain evidence="7">DSM 17539</strain>
    </source>
</reference>
<dbReference type="GO" id="GO:0046872">
    <property type="term" value="F:metal ion binding"/>
    <property type="evidence" value="ECO:0007669"/>
    <property type="project" value="UniProtKB-KW"/>
</dbReference>
<dbReference type="Gene3D" id="3.30.1120.10">
    <property type="match status" value="1"/>
</dbReference>
<keyword evidence="2" id="KW-0479">Metal-binding</keyword>
<evidence type="ECO:0000256" key="1">
    <source>
        <dbReference type="ARBA" id="ARBA00008779"/>
    </source>
</evidence>
<keyword evidence="7" id="KW-1185">Reference proteome</keyword>
<evidence type="ECO:0000256" key="2">
    <source>
        <dbReference type="ARBA" id="ARBA00022723"/>
    </source>
</evidence>
<dbReference type="InterPro" id="IPR050738">
    <property type="entry name" value="Sulfatase"/>
</dbReference>
<dbReference type="Gene3D" id="3.40.720.10">
    <property type="entry name" value="Alkaline Phosphatase, subunit A"/>
    <property type="match status" value="1"/>
</dbReference>
<dbReference type="RefSeq" id="WP_218587924.1">
    <property type="nucleotide sequence ID" value="NZ_FQUX01000003.1"/>
</dbReference>
<dbReference type="PANTHER" id="PTHR42693">
    <property type="entry name" value="ARYLSULFATASE FAMILY MEMBER"/>
    <property type="match status" value="1"/>
</dbReference>